<evidence type="ECO:0000256" key="3">
    <source>
        <dbReference type="ARBA" id="ARBA00022490"/>
    </source>
</evidence>
<dbReference type="InterPro" id="IPR043145">
    <property type="entry name" value="Znf_ZZ_sf"/>
</dbReference>
<comment type="caution">
    <text evidence="11">The sequence shown here is derived from an EMBL/GenBank/DDBJ whole genome shotgun (WGS) entry which is preliminary data.</text>
</comment>
<accession>A0ABD2W474</accession>
<feature type="region of interest" description="Disordered" evidence="9">
    <location>
        <begin position="401"/>
        <end position="429"/>
    </location>
</feature>
<dbReference type="Gene3D" id="3.30.60.90">
    <property type="match status" value="1"/>
</dbReference>
<dbReference type="GO" id="GO:0008270">
    <property type="term" value="F:zinc ion binding"/>
    <property type="evidence" value="ECO:0007669"/>
    <property type="project" value="UniProtKB-KW"/>
</dbReference>
<dbReference type="PROSITE" id="PS01357">
    <property type="entry name" value="ZF_ZZ_1"/>
    <property type="match status" value="1"/>
</dbReference>
<dbReference type="PANTHER" id="PTHR15090">
    <property type="entry name" value="SEQUESTOSOME 1-RELATED"/>
    <property type="match status" value="1"/>
</dbReference>
<feature type="compositionally biased region" description="Basic and acidic residues" evidence="9">
    <location>
        <begin position="299"/>
        <end position="317"/>
    </location>
</feature>
<keyword evidence="3" id="KW-0963">Cytoplasm</keyword>
<dbReference type="GO" id="GO:0005634">
    <property type="term" value="C:nucleus"/>
    <property type="evidence" value="ECO:0007669"/>
    <property type="project" value="UniProtKB-SubCell"/>
</dbReference>
<dbReference type="CDD" id="cd02340">
    <property type="entry name" value="ZZ_NBR1_like"/>
    <property type="match status" value="1"/>
</dbReference>
<dbReference type="InterPro" id="IPR052260">
    <property type="entry name" value="Autophagy_Rcpt_SigReg"/>
</dbReference>
<evidence type="ECO:0000256" key="6">
    <source>
        <dbReference type="ARBA" id="ARBA00022833"/>
    </source>
</evidence>
<name>A0ABD2W474_9HYME</name>
<evidence type="ECO:0000256" key="4">
    <source>
        <dbReference type="ARBA" id="ARBA00022723"/>
    </source>
</evidence>
<sequence>MSLPAENFKVYFKNEATGKAEIRKFAIPADMSKNFEFFQMKVCDIFPHLKNKKLSFSWKDDENDEIQISTNEEYKLALSDMSILHQTHKLYVVIACNETVDNEFAENSAKNHATPSMNSKTQHVGIYCDSCDKNIYGFRYKCLQCPDFDLCKDCESKCHHPEHCMIRMPVPLNWRSHYGKRLTHHFNKFLKKAAGCPFEDSIDSNKSQTFDNATPYNCDQASWFNTFQTYMNDWANFSNKYAAFDDEAKKTSNATNDSSSQNHKTHLEKQNDFLQTIGENIAQFLDPLGIDVDVKVKTQHESEKNKSENPVKDDAKAECSMTPEEPKVVEEPMQSNKSEAIPLPYILASAPPSSSRPEKKSSRENFPNDEWTWLEQESASQVEPPKKTDAFETIPHSPVVEKQKNEPAASNITNRRIPSPPNDNEDEKKLDPKIRNALAAMKQMGFSNEGGWLTNLLISKNGDINKALDILQPI</sequence>
<evidence type="ECO:0000256" key="9">
    <source>
        <dbReference type="SAM" id="MobiDB-lite"/>
    </source>
</evidence>
<evidence type="ECO:0000313" key="11">
    <source>
        <dbReference type="EMBL" id="KAL3387944.1"/>
    </source>
</evidence>
<evidence type="ECO:0000256" key="2">
    <source>
        <dbReference type="ARBA" id="ARBA00004496"/>
    </source>
</evidence>
<dbReference type="InterPro" id="IPR009060">
    <property type="entry name" value="UBA-like_sf"/>
</dbReference>
<dbReference type="SUPFAM" id="SSF46934">
    <property type="entry name" value="UBA-like"/>
    <property type="match status" value="1"/>
</dbReference>
<dbReference type="SUPFAM" id="SSF57850">
    <property type="entry name" value="RING/U-box"/>
    <property type="match status" value="1"/>
</dbReference>
<evidence type="ECO:0000256" key="1">
    <source>
        <dbReference type="ARBA" id="ARBA00004123"/>
    </source>
</evidence>
<keyword evidence="7" id="KW-0539">Nucleus</keyword>
<dbReference type="FunFam" id="1.10.8.10:FF:000034">
    <property type="entry name" value="Sequestosome 1"/>
    <property type="match status" value="1"/>
</dbReference>
<dbReference type="GO" id="GO:0005737">
    <property type="term" value="C:cytoplasm"/>
    <property type="evidence" value="ECO:0007669"/>
    <property type="project" value="UniProtKB-SubCell"/>
</dbReference>
<keyword evidence="12" id="KW-1185">Reference proteome</keyword>
<gene>
    <name evidence="11" type="ORF">TKK_017023</name>
</gene>
<dbReference type="Pfam" id="PF00564">
    <property type="entry name" value="PB1"/>
    <property type="match status" value="1"/>
</dbReference>
<dbReference type="Proteomes" id="UP001627154">
    <property type="component" value="Unassembled WGS sequence"/>
</dbReference>
<dbReference type="SMART" id="SM00291">
    <property type="entry name" value="ZnF_ZZ"/>
    <property type="match status" value="1"/>
</dbReference>
<evidence type="ECO:0000313" key="12">
    <source>
        <dbReference type="Proteomes" id="UP001627154"/>
    </source>
</evidence>
<dbReference type="InterPro" id="IPR000433">
    <property type="entry name" value="Znf_ZZ"/>
</dbReference>
<keyword evidence="6" id="KW-0862">Zinc</keyword>
<dbReference type="Gene3D" id="3.10.20.90">
    <property type="entry name" value="Phosphatidylinositol 3-kinase Catalytic Subunit, Chain A, domain 1"/>
    <property type="match status" value="1"/>
</dbReference>
<dbReference type="InterPro" id="IPR033741">
    <property type="entry name" value="SQSTM_UBA"/>
</dbReference>
<organism evidence="11 12">
    <name type="scientific">Trichogramma kaykai</name>
    <dbReference type="NCBI Taxonomy" id="54128"/>
    <lineage>
        <taxon>Eukaryota</taxon>
        <taxon>Metazoa</taxon>
        <taxon>Ecdysozoa</taxon>
        <taxon>Arthropoda</taxon>
        <taxon>Hexapoda</taxon>
        <taxon>Insecta</taxon>
        <taxon>Pterygota</taxon>
        <taxon>Neoptera</taxon>
        <taxon>Endopterygota</taxon>
        <taxon>Hymenoptera</taxon>
        <taxon>Apocrita</taxon>
        <taxon>Proctotrupomorpha</taxon>
        <taxon>Chalcidoidea</taxon>
        <taxon>Trichogrammatidae</taxon>
        <taxon>Trichogramma</taxon>
    </lineage>
</organism>
<protein>
    <recommendedName>
        <fullName evidence="10">ZZ-type domain-containing protein</fullName>
    </recommendedName>
</protein>
<dbReference type="EMBL" id="JBJJXI010000136">
    <property type="protein sequence ID" value="KAL3387944.1"/>
    <property type="molecule type" value="Genomic_DNA"/>
</dbReference>
<evidence type="ECO:0000256" key="7">
    <source>
        <dbReference type="ARBA" id="ARBA00023242"/>
    </source>
</evidence>
<dbReference type="Pfam" id="PF16577">
    <property type="entry name" value="UBA_5"/>
    <property type="match status" value="1"/>
</dbReference>
<dbReference type="SUPFAM" id="SSF54277">
    <property type="entry name" value="CAD &amp; PB1 domains"/>
    <property type="match status" value="1"/>
</dbReference>
<dbReference type="Gene3D" id="1.10.8.10">
    <property type="entry name" value="DNA helicase RuvA subunit, C-terminal domain"/>
    <property type="match status" value="1"/>
</dbReference>
<dbReference type="PROSITE" id="PS50135">
    <property type="entry name" value="ZF_ZZ_2"/>
    <property type="match status" value="1"/>
</dbReference>
<proteinExistence type="predicted"/>
<dbReference type="InterPro" id="IPR000270">
    <property type="entry name" value="PB1_dom"/>
</dbReference>
<dbReference type="PANTHER" id="PTHR15090:SF0">
    <property type="entry name" value="SEQUESTOSOME-1"/>
    <property type="match status" value="1"/>
</dbReference>
<feature type="region of interest" description="Disordered" evidence="9">
    <location>
        <begin position="299"/>
        <end position="370"/>
    </location>
</feature>
<reference evidence="11 12" key="1">
    <citation type="journal article" date="2024" name="bioRxiv">
        <title>A reference genome for Trichogramma kaykai: A tiny desert-dwelling parasitoid wasp with competing sex-ratio distorters.</title>
        <authorList>
            <person name="Culotta J."/>
            <person name="Lindsey A.R."/>
        </authorList>
    </citation>
    <scope>NUCLEOTIDE SEQUENCE [LARGE SCALE GENOMIC DNA]</scope>
    <source>
        <strain evidence="11 12">KSX58</strain>
    </source>
</reference>
<evidence type="ECO:0000256" key="5">
    <source>
        <dbReference type="ARBA" id="ARBA00022771"/>
    </source>
</evidence>
<dbReference type="Pfam" id="PF00569">
    <property type="entry name" value="ZZ"/>
    <property type="match status" value="1"/>
</dbReference>
<feature type="domain" description="ZZ-type" evidence="10">
    <location>
        <begin position="123"/>
        <end position="173"/>
    </location>
</feature>
<keyword evidence="4" id="KW-0479">Metal-binding</keyword>
<keyword evidence="5 8" id="KW-0863">Zinc-finger</keyword>
<dbReference type="FunFam" id="3.10.20.90:FF:000320">
    <property type="entry name" value="Predicted protein"/>
    <property type="match status" value="1"/>
</dbReference>
<dbReference type="AlphaFoldDB" id="A0ABD2W474"/>
<comment type="subcellular location">
    <subcellularLocation>
        <location evidence="2">Cytoplasm</location>
    </subcellularLocation>
    <subcellularLocation>
        <location evidence="1">Nucleus</location>
    </subcellularLocation>
</comment>
<evidence type="ECO:0000259" key="10">
    <source>
        <dbReference type="PROSITE" id="PS50135"/>
    </source>
</evidence>
<dbReference type="CDD" id="cd14320">
    <property type="entry name" value="UBA_SQSTM"/>
    <property type="match status" value="1"/>
</dbReference>
<evidence type="ECO:0000256" key="8">
    <source>
        <dbReference type="PROSITE-ProRule" id="PRU00228"/>
    </source>
</evidence>